<evidence type="ECO:0000313" key="3">
    <source>
        <dbReference type="Proteomes" id="UP000016491"/>
    </source>
</evidence>
<dbReference type="Pfam" id="PF00069">
    <property type="entry name" value="Pkinase"/>
    <property type="match status" value="1"/>
</dbReference>
<dbReference type="PROSITE" id="PS50011">
    <property type="entry name" value="PROTEIN_KINASE_DOM"/>
    <property type="match status" value="1"/>
</dbReference>
<dbReference type="AlphaFoldDB" id="A0ABC9U3D1"/>
<dbReference type="CDD" id="cd14014">
    <property type="entry name" value="STKc_PknB_like"/>
    <property type="match status" value="1"/>
</dbReference>
<reference evidence="2 3" key="1">
    <citation type="submission" date="2013-07" db="EMBL/GenBank/DDBJ databases">
        <authorList>
            <person name="Weinstock G."/>
            <person name="Sodergren E."/>
            <person name="Wylie T."/>
            <person name="Fulton L."/>
            <person name="Fulton R."/>
            <person name="Fronick C."/>
            <person name="O'Laughlin M."/>
            <person name="Godfrey J."/>
            <person name="Miner T."/>
            <person name="Herter B."/>
            <person name="Appelbaum E."/>
            <person name="Cordes M."/>
            <person name="Lek S."/>
            <person name="Wollam A."/>
            <person name="Pepin K.H."/>
            <person name="Palsikar V.B."/>
            <person name="Mitreva M."/>
            <person name="Wilson R.K."/>
        </authorList>
    </citation>
    <scope>NUCLEOTIDE SEQUENCE [LARGE SCALE GENOMIC DNA]</scope>
    <source>
        <strain evidence="2 3">ATCC 14940</strain>
    </source>
</reference>
<evidence type="ECO:0000259" key="1">
    <source>
        <dbReference type="PROSITE" id="PS50011"/>
    </source>
</evidence>
<dbReference type="PANTHER" id="PTHR44167:SF24">
    <property type="entry name" value="SERINE_THREONINE-PROTEIN KINASE CHK2"/>
    <property type="match status" value="1"/>
</dbReference>
<feature type="domain" description="Protein kinase" evidence="1">
    <location>
        <begin position="11"/>
        <end position="276"/>
    </location>
</feature>
<dbReference type="EMBL" id="AWSU01000031">
    <property type="protein sequence ID" value="ERI80281.1"/>
    <property type="molecule type" value="Genomic_DNA"/>
</dbReference>
<dbReference type="Proteomes" id="UP000016491">
    <property type="component" value="Unassembled WGS sequence"/>
</dbReference>
<name>A0ABC9U3D1_CLOSY</name>
<protein>
    <recommendedName>
        <fullName evidence="1">Protein kinase domain-containing protein</fullName>
    </recommendedName>
</protein>
<dbReference type="SMART" id="SM00220">
    <property type="entry name" value="S_TKc"/>
    <property type="match status" value="1"/>
</dbReference>
<dbReference type="InterPro" id="IPR011009">
    <property type="entry name" value="Kinase-like_dom_sf"/>
</dbReference>
<dbReference type="RefSeq" id="WP_021643757.1">
    <property type="nucleotide sequence ID" value="NZ_KE993043.1"/>
</dbReference>
<comment type="caution">
    <text evidence="2">The sequence shown here is derived from an EMBL/GenBank/DDBJ whole genome shotgun (WGS) entry which is preliminary data.</text>
</comment>
<accession>A0ABC9U3D1</accession>
<evidence type="ECO:0000313" key="2">
    <source>
        <dbReference type="EMBL" id="ERI80281.1"/>
    </source>
</evidence>
<sequence>MRRFDEMSQEYDKVSILARGGQKLVFSASHKDYGECVIKLYFSLNDPRSMREIEIGRSLNLDAVPKMYETGTVIYDDTETLYIVEEKICGTELRELLRQGMKFSLEEAVDFLEQGLFFIKNIESKGIVHRDVKPENIIRTTDGKIYFLDFGIARIINGTSLTKTEALMGPHTPGYAAPEQFNNLKKDIDSRADIFSLGVVTYECITGKNPFRENAINVLEVLQRTETITPVQYSIKGDTQSQFMALLGAMMGKYPSRRPRTAEQAIGWLEAAKPTFIY</sequence>
<dbReference type="SUPFAM" id="SSF56112">
    <property type="entry name" value="Protein kinase-like (PK-like)"/>
    <property type="match status" value="1"/>
</dbReference>
<dbReference type="Gene3D" id="1.10.510.10">
    <property type="entry name" value="Transferase(Phosphotransferase) domain 1"/>
    <property type="match status" value="1"/>
</dbReference>
<dbReference type="InterPro" id="IPR000719">
    <property type="entry name" value="Prot_kinase_dom"/>
</dbReference>
<gene>
    <name evidence="2" type="ORF">CLOSYM_00386</name>
</gene>
<organism evidence="2 3">
    <name type="scientific">[Clostridium] symbiosum ATCC 14940</name>
    <dbReference type="NCBI Taxonomy" id="411472"/>
    <lineage>
        <taxon>Bacteria</taxon>
        <taxon>Bacillati</taxon>
        <taxon>Bacillota</taxon>
        <taxon>Clostridia</taxon>
        <taxon>Lachnospirales</taxon>
        <taxon>Lachnospiraceae</taxon>
        <taxon>Otoolea</taxon>
    </lineage>
</organism>
<dbReference type="PANTHER" id="PTHR44167">
    <property type="entry name" value="OVARIAN-SPECIFIC SERINE/THREONINE-PROTEIN KINASE LOK-RELATED"/>
    <property type="match status" value="1"/>
</dbReference>
<proteinExistence type="predicted"/>